<gene>
    <name evidence="2" type="ORF">FOMPIDRAFT_1170160</name>
</gene>
<proteinExistence type="predicted"/>
<dbReference type="EMBL" id="KE504252">
    <property type="protein sequence ID" value="EPS93897.1"/>
    <property type="molecule type" value="Genomic_DNA"/>
</dbReference>
<reference evidence="2 3" key="1">
    <citation type="journal article" date="2012" name="Science">
        <title>The Paleozoic origin of enzymatic lignin decomposition reconstructed from 31 fungal genomes.</title>
        <authorList>
            <person name="Floudas D."/>
            <person name="Binder M."/>
            <person name="Riley R."/>
            <person name="Barry K."/>
            <person name="Blanchette R.A."/>
            <person name="Henrissat B."/>
            <person name="Martinez A.T."/>
            <person name="Otillar R."/>
            <person name="Spatafora J.W."/>
            <person name="Yadav J.S."/>
            <person name="Aerts A."/>
            <person name="Benoit I."/>
            <person name="Boyd A."/>
            <person name="Carlson A."/>
            <person name="Copeland A."/>
            <person name="Coutinho P.M."/>
            <person name="de Vries R.P."/>
            <person name="Ferreira P."/>
            <person name="Findley K."/>
            <person name="Foster B."/>
            <person name="Gaskell J."/>
            <person name="Glotzer D."/>
            <person name="Gorecki P."/>
            <person name="Heitman J."/>
            <person name="Hesse C."/>
            <person name="Hori C."/>
            <person name="Igarashi K."/>
            <person name="Jurgens J.A."/>
            <person name="Kallen N."/>
            <person name="Kersten P."/>
            <person name="Kohler A."/>
            <person name="Kuees U."/>
            <person name="Kumar T.K.A."/>
            <person name="Kuo A."/>
            <person name="LaButti K."/>
            <person name="Larrondo L.F."/>
            <person name="Lindquist E."/>
            <person name="Ling A."/>
            <person name="Lombard V."/>
            <person name="Lucas S."/>
            <person name="Lundell T."/>
            <person name="Martin R."/>
            <person name="McLaughlin D.J."/>
            <person name="Morgenstern I."/>
            <person name="Morin E."/>
            <person name="Murat C."/>
            <person name="Nagy L.G."/>
            <person name="Nolan M."/>
            <person name="Ohm R.A."/>
            <person name="Patyshakuliyeva A."/>
            <person name="Rokas A."/>
            <person name="Ruiz-Duenas F.J."/>
            <person name="Sabat G."/>
            <person name="Salamov A."/>
            <person name="Samejima M."/>
            <person name="Schmutz J."/>
            <person name="Slot J.C."/>
            <person name="St John F."/>
            <person name="Stenlid J."/>
            <person name="Sun H."/>
            <person name="Sun S."/>
            <person name="Syed K."/>
            <person name="Tsang A."/>
            <person name="Wiebenga A."/>
            <person name="Young D."/>
            <person name="Pisabarro A."/>
            <person name="Eastwood D.C."/>
            <person name="Martin F."/>
            <person name="Cullen D."/>
            <person name="Grigoriev I.V."/>
            <person name="Hibbett D.S."/>
        </authorList>
    </citation>
    <scope>NUCLEOTIDE SEQUENCE</scope>
    <source>
        <strain evidence="3">FP-58527</strain>
    </source>
</reference>
<dbReference type="HOGENOM" id="CLU_132760_0_0_1"/>
<sequence>MGRLDTGHTQAARSRSPRVRDPRVVTYRYNERMVYVTPADTYEQAVDYAKSVFPEDLRHVPASQLSLTILSNTPRGKRTVQISPMAWKAVSSNLATYEIIDIVVNPPEIILEDDEREGKYDPWLPDLKSSSPYLHPNDALPKPRMPSPDRRSPSPSTKSGVKGWLERVLP</sequence>
<accession>S8DMM3</accession>
<keyword evidence="3" id="KW-1185">Reference proteome</keyword>
<dbReference type="InParanoid" id="S8DMM3"/>
<feature type="region of interest" description="Disordered" evidence="1">
    <location>
        <begin position="121"/>
        <end position="170"/>
    </location>
</feature>
<dbReference type="eggNOG" id="ENOG502SXNS">
    <property type="taxonomic scope" value="Eukaryota"/>
</dbReference>
<protein>
    <submittedName>
        <fullName evidence="2">Uncharacterized protein</fullName>
    </submittedName>
</protein>
<organism evidence="2 3">
    <name type="scientific">Fomitopsis schrenkii</name>
    <name type="common">Brown rot fungus</name>
    <dbReference type="NCBI Taxonomy" id="2126942"/>
    <lineage>
        <taxon>Eukaryota</taxon>
        <taxon>Fungi</taxon>
        <taxon>Dikarya</taxon>
        <taxon>Basidiomycota</taxon>
        <taxon>Agaricomycotina</taxon>
        <taxon>Agaricomycetes</taxon>
        <taxon>Polyporales</taxon>
        <taxon>Fomitopsis</taxon>
    </lineage>
</organism>
<feature type="region of interest" description="Disordered" evidence="1">
    <location>
        <begin position="1"/>
        <end position="20"/>
    </location>
</feature>
<dbReference type="Proteomes" id="UP000015241">
    <property type="component" value="Unassembled WGS sequence"/>
</dbReference>
<dbReference type="AlphaFoldDB" id="S8DMM3"/>
<dbReference type="OrthoDB" id="3198848at2759"/>
<name>S8DMM3_FOMSC</name>
<evidence type="ECO:0000313" key="2">
    <source>
        <dbReference type="EMBL" id="EPS93897.1"/>
    </source>
</evidence>
<evidence type="ECO:0000256" key="1">
    <source>
        <dbReference type="SAM" id="MobiDB-lite"/>
    </source>
</evidence>
<evidence type="ECO:0000313" key="3">
    <source>
        <dbReference type="Proteomes" id="UP000015241"/>
    </source>
</evidence>